<protein>
    <submittedName>
        <fullName evidence="1">Uncharacterized protein</fullName>
    </submittedName>
</protein>
<reference evidence="1 2" key="1">
    <citation type="journal article" date="2016" name="Nat. Commun.">
        <title>Thousands of microbial genomes shed light on interconnected biogeochemical processes in an aquifer system.</title>
        <authorList>
            <person name="Anantharaman K."/>
            <person name="Brown C.T."/>
            <person name="Hug L.A."/>
            <person name="Sharon I."/>
            <person name="Castelle C.J."/>
            <person name="Probst A.J."/>
            <person name="Thomas B.C."/>
            <person name="Singh A."/>
            <person name="Wilkins M.J."/>
            <person name="Karaoz U."/>
            <person name="Brodie E.L."/>
            <person name="Williams K.H."/>
            <person name="Hubbard S.S."/>
            <person name="Banfield J.F."/>
        </authorList>
    </citation>
    <scope>NUCLEOTIDE SEQUENCE [LARGE SCALE GENOMIC DNA]</scope>
</reference>
<evidence type="ECO:0000313" key="2">
    <source>
        <dbReference type="Proteomes" id="UP000177269"/>
    </source>
</evidence>
<name>A0A1G2NZ05_9BACT</name>
<dbReference type="EMBL" id="MHSK01000036">
    <property type="protein sequence ID" value="OHA41336.1"/>
    <property type="molecule type" value="Genomic_DNA"/>
</dbReference>
<comment type="caution">
    <text evidence="1">The sequence shown here is derived from an EMBL/GenBank/DDBJ whole genome shotgun (WGS) entry which is preliminary data.</text>
</comment>
<proteinExistence type="predicted"/>
<accession>A0A1G2NZ05</accession>
<sequence length="107" mass="11456">MREDMVFQLGLMLKLSALGVGHPLVSTWALAGGMVLGQRSREFGTPSWSSSEVGGVEVTVREMGEESVDAPPLSSAMAFRVCMPGVVGVKENVQGEEVLVEMRVFLS</sequence>
<dbReference type="AlphaFoldDB" id="A0A1G2NZ05"/>
<evidence type="ECO:0000313" key="1">
    <source>
        <dbReference type="EMBL" id="OHA41336.1"/>
    </source>
</evidence>
<gene>
    <name evidence="1" type="ORF">A3G52_02555</name>
</gene>
<organism evidence="1 2">
    <name type="scientific">Candidatus Taylorbacteria bacterium RIFCSPLOWO2_12_FULL_43_20</name>
    <dbReference type="NCBI Taxonomy" id="1802332"/>
    <lineage>
        <taxon>Bacteria</taxon>
        <taxon>Candidatus Tayloriibacteriota</taxon>
    </lineage>
</organism>
<dbReference type="Proteomes" id="UP000177269">
    <property type="component" value="Unassembled WGS sequence"/>
</dbReference>